<comment type="caution">
    <text evidence="3">The sequence shown here is derived from an EMBL/GenBank/DDBJ whole genome shotgun (WGS) entry which is preliminary data.</text>
</comment>
<sequence length="806" mass="87923">MSTKNKNQGTKTSHRRPPEAELEAMMSEALGRAFPSVPRRDFRHQERFSVTVGHDTFEVDGLRDWRAVGRADIILLHQDRPLAVVELKRAGLDLTDDDRKQGQSYANQLTPRPPLVIVTNGSDCGLFDSSTGAPWVPGTTEGEIVTKLFENAAKIAAANLDWAIEVLMGPDAGVWPSAVRARTRHVLDQMTGTASAHAKPFVTDFLIPRVATVSVKRAFDAGQLTLLITGAPLSGKSHILREFAERMATSETYAVFLVRGGRGGAGLFQRIANTLSAALEWAVTADDIRQWLRRLSRSVGDPVLVLAIDGVVPDSPVANDMEELSESGFGPRLRLLATTDDVGGLLSGSNGRDVSALGEAAQTIQVDVLSQIEFQKAQEVLAAHRIGFLKGADFAGEYRAPWLLRTLLADISQDSRHTDHGVVLSSMLGIWFIDAVRKRFAGLGEAAHGFRLLARDFVADVARTSSELALEMSHGFVVRRDALQQPTRDVIDSLASQGWLRSYRHAGGEDVIAPRAPDLFLSEVAYAISEELERKVAADPRAAGHWLADRLEGVFLGDLIGAQAIRDMATRQGAFSSGLLVGLYDRTPRARPFKRGMVAFQKPDGTLQDLRINGDGTVTLLDAARQPQGEPIDLEGELPRTYGPMAGWMILAQLAYLPASVGDDDRPLVGGSLLLEIGTCPFPLMRAARDPVGHLVHDIAGHGSVLCVENGVVEPATSAMQQFFTAQWKDGASWFDEALSRKSLPLLNRILIALRQARHVSTGARKEWANKILKERIDPAISAILKQDKPLSKRTRGKERKSTRQK</sequence>
<reference evidence="3 4" key="1">
    <citation type="submission" date="2020-08" db="EMBL/GenBank/DDBJ databases">
        <title>Genomic Encyclopedia of Type Strains, Phase IV (KMG-V): Genome sequencing to study the core and pangenomes of soil and plant-associated prokaryotes.</title>
        <authorList>
            <person name="Whitman W."/>
        </authorList>
    </citation>
    <scope>NUCLEOTIDE SEQUENCE [LARGE SCALE GENOMIC DNA]</scope>
    <source>
        <strain evidence="3 4">SEMIA 4064</strain>
    </source>
</reference>
<dbReference type="Pfam" id="PF13588">
    <property type="entry name" value="HSDR_N_2"/>
    <property type="match status" value="1"/>
</dbReference>
<evidence type="ECO:0000313" key="3">
    <source>
        <dbReference type="EMBL" id="MBB5577015.1"/>
    </source>
</evidence>
<proteinExistence type="predicted"/>
<feature type="domain" description="Type I restriction enzyme R protein N-terminal" evidence="2">
    <location>
        <begin position="68"/>
        <end position="129"/>
    </location>
</feature>
<dbReference type="Gene3D" id="3.90.1570.30">
    <property type="match status" value="1"/>
</dbReference>
<evidence type="ECO:0000259" key="2">
    <source>
        <dbReference type="Pfam" id="PF13588"/>
    </source>
</evidence>
<organism evidence="3 4">
    <name type="scientific">Rhizobium paranaense</name>
    <dbReference type="NCBI Taxonomy" id="1650438"/>
    <lineage>
        <taxon>Bacteria</taxon>
        <taxon>Pseudomonadati</taxon>
        <taxon>Pseudomonadota</taxon>
        <taxon>Alphaproteobacteria</taxon>
        <taxon>Hyphomicrobiales</taxon>
        <taxon>Rhizobiaceae</taxon>
        <taxon>Rhizobium/Agrobacterium group</taxon>
        <taxon>Rhizobium</taxon>
    </lineage>
</organism>
<feature type="compositionally biased region" description="Basic residues" evidence="1">
    <location>
        <begin position="792"/>
        <end position="806"/>
    </location>
</feature>
<feature type="compositionally biased region" description="Polar residues" evidence="1">
    <location>
        <begin position="1"/>
        <end position="11"/>
    </location>
</feature>
<gene>
    <name evidence="3" type="ORF">GGD50_005664</name>
</gene>
<dbReference type="EMBL" id="JACHBI010000016">
    <property type="protein sequence ID" value="MBB5577015.1"/>
    <property type="molecule type" value="Genomic_DNA"/>
</dbReference>
<feature type="region of interest" description="Disordered" evidence="1">
    <location>
        <begin position="1"/>
        <end position="20"/>
    </location>
</feature>
<dbReference type="RefSeq" id="WP_246451556.1">
    <property type="nucleotide sequence ID" value="NZ_JACHBI010000016.1"/>
</dbReference>
<evidence type="ECO:0000313" key="4">
    <source>
        <dbReference type="Proteomes" id="UP000549882"/>
    </source>
</evidence>
<dbReference type="AlphaFoldDB" id="A0A7W8XWS5"/>
<keyword evidence="4" id="KW-1185">Reference proteome</keyword>
<accession>A0A7W8XWS5</accession>
<feature type="region of interest" description="Disordered" evidence="1">
    <location>
        <begin position="785"/>
        <end position="806"/>
    </location>
</feature>
<evidence type="ECO:0000256" key="1">
    <source>
        <dbReference type="SAM" id="MobiDB-lite"/>
    </source>
</evidence>
<dbReference type="InterPro" id="IPR029464">
    <property type="entry name" value="HSDR_N"/>
</dbReference>
<name>A0A7W8XWS5_9HYPH</name>
<protein>
    <recommendedName>
        <fullName evidence="2">Type I restriction enzyme R protein N-terminal domain-containing protein</fullName>
    </recommendedName>
</protein>
<dbReference type="Proteomes" id="UP000549882">
    <property type="component" value="Unassembled WGS sequence"/>
</dbReference>